<protein>
    <submittedName>
        <fullName evidence="1">Uncharacterized protein</fullName>
    </submittedName>
</protein>
<evidence type="ECO:0000313" key="1">
    <source>
        <dbReference type="EMBL" id="BBZ40411.1"/>
    </source>
</evidence>
<dbReference type="AlphaFoldDB" id="A0A7I7YHU2"/>
<organism evidence="1 2">
    <name type="scientific">Mycobacterium conspicuum</name>
    <dbReference type="NCBI Taxonomy" id="44010"/>
    <lineage>
        <taxon>Bacteria</taxon>
        <taxon>Bacillati</taxon>
        <taxon>Actinomycetota</taxon>
        <taxon>Actinomycetes</taxon>
        <taxon>Mycobacteriales</taxon>
        <taxon>Mycobacteriaceae</taxon>
        <taxon>Mycobacterium</taxon>
    </lineage>
</organism>
<accession>A0A7I7YHU2</accession>
<sequence length="106" mass="12061">MTAEHHGGHAVHGDCPLQCWLRRGDASDTRPESPTRMRDHVDWAGLPVNLDFAFSQQQCDKVYQQHLARKRGAQLWRWLPDTAHLCVCEAVTEHGNLDSDAARDYV</sequence>
<dbReference type="Proteomes" id="UP000467385">
    <property type="component" value="Chromosome"/>
</dbReference>
<proteinExistence type="predicted"/>
<dbReference type="InterPro" id="IPR039261">
    <property type="entry name" value="FNR_nucleotide-bd"/>
</dbReference>
<reference evidence="1 2" key="1">
    <citation type="journal article" date="2019" name="Emerg. Microbes Infect.">
        <title>Comprehensive subspecies identification of 175 nontuberculous mycobacteria species based on 7547 genomic profiles.</title>
        <authorList>
            <person name="Matsumoto Y."/>
            <person name="Kinjo T."/>
            <person name="Motooka D."/>
            <person name="Nabeya D."/>
            <person name="Jung N."/>
            <person name="Uechi K."/>
            <person name="Horii T."/>
            <person name="Iida T."/>
            <person name="Fujita J."/>
            <person name="Nakamura S."/>
        </authorList>
    </citation>
    <scope>NUCLEOTIDE SEQUENCE [LARGE SCALE GENOMIC DNA]</scope>
    <source>
        <strain evidence="1 2">JCM 14738</strain>
    </source>
</reference>
<evidence type="ECO:0000313" key="2">
    <source>
        <dbReference type="Proteomes" id="UP000467385"/>
    </source>
</evidence>
<keyword evidence="2" id="KW-1185">Reference proteome</keyword>
<gene>
    <name evidence="1" type="ORF">MCNS_34740</name>
</gene>
<dbReference type="EMBL" id="AP022613">
    <property type="protein sequence ID" value="BBZ40411.1"/>
    <property type="molecule type" value="Genomic_DNA"/>
</dbReference>
<dbReference type="SUPFAM" id="SSF52343">
    <property type="entry name" value="Ferredoxin reductase-like, C-terminal NADP-linked domain"/>
    <property type="match status" value="1"/>
</dbReference>
<dbReference type="RefSeq" id="WP_232079343.1">
    <property type="nucleotide sequence ID" value="NZ_AP022613.1"/>
</dbReference>
<name>A0A7I7YHU2_9MYCO</name>
<dbReference type="Gene3D" id="3.40.50.80">
    <property type="entry name" value="Nucleotide-binding domain of ferredoxin-NADP reductase (FNR) module"/>
    <property type="match status" value="1"/>
</dbReference>